<evidence type="ECO:0000313" key="1">
    <source>
        <dbReference type="EMBL" id="ETI29761.1"/>
    </source>
</evidence>
<dbReference type="HOGENOM" id="CLU_2284853_0_0_1"/>
<gene>
    <name evidence="1" type="ORF">F443_23123</name>
</gene>
<proteinExistence type="predicted"/>
<sequence>IRLMVLSATSTTTASGSCADRSHLKTTMPILTTVMLTKRELTLPNYVIWSVAKQANSLIIGESKNSRLQEFGTSWKVSARRIAKRFTIGTSKTSTATAIGVV</sequence>
<keyword evidence="2" id="KW-1185">Reference proteome</keyword>
<feature type="non-terminal residue" evidence="1">
    <location>
        <position position="1"/>
    </location>
</feature>
<evidence type="ECO:0000313" key="2">
    <source>
        <dbReference type="Proteomes" id="UP000018721"/>
    </source>
</evidence>
<dbReference type="Proteomes" id="UP000018721">
    <property type="component" value="Unassembled WGS sequence"/>
</dbReference>
<dbReference type="EMBL" id="ANIZ01004856">
    <property type="protein sequence ID" value="ETI29761.1"/>
    <property type="molecule type" value="Genomic_DNA"/>
</dbReference>
<name>V9DSX5_PHYNI</name>
<reference evidence="1 2" key="1">
    <citation type="submission" date="2013-11" db="EMBL/GenBank/DDBJ databases">
        <title>The Genome Sequence of Phytophthora parasitica P1569.</title>
        <authorList>
            <consortium name="The Broad Institute Genomics Platform"/>
            <person name="Russ C."/>
            <person name="Tyler B."/>
            <person name="Panabieres F."/>
            <person name="Shan W."/>
            <person name="Tripathy S."/>
            <person name="Grunwald N."/>
            <person name="Machado M."/>
            <person name="Johnson C.S."/>
            <person name="Arredondo F."/>
            <person name="Hong C."/>
            <person name="Coffey M."/>
            <person name="Young S.K."/>
            <person name="Zeng Q."/>
            <person name="Gargeya S."/>
            <person name="Fitzgerald M."/>
            <person name="Abouelleil A."/>
            <person name="Alvarado L."/>
            <person name="Chapman S.B."/>
            <person name="Gainer-Dewar J."/>
            <person name="Goldberg J."/>
            <person name="Griggs A."/>
            <person name="Gujja S."/>
            <person name="Hansen M."/>
            <person name="Howarth C."/>
            <person name="Imamovic A."/>
            <person name="Ireland A."/>
            <person name="Larimer J."/>
            <person name="McCowan C."/>
            <person name="Murphy C."/>
            <person name="Pearson M."/>
            <person name="Poon T.W."/>
            <person name="Priest M."/>
            <person name="Roberts A."/>
            <person name="Saif S."/>
            <person name="Shea T."/>
            <person name="Sykes S."/>
            <person name="Wortman J."/>
            <person name="Nusbaum C."/>
            <person name="Birren B."/>
        </authorList>
    </citation>
    <scope>NUCLEOTIDE SEQUENCE [LARGE SCALE GENOMIC DNA]</scope>
    <source>
        <strain evidence="1 2">P1569</strain>
    </source>
</reference>
<feature type="non-terminal residue" evidence="1">
    <location>
        <position position="102"/>
    </location>
</feature>
<accession>V9DSX5</accession>
<dbReference type="AlphaFoldDB" id="V9DSX5"/>
<protein>
    <submittedName>
        <fullName evidence="1">Uncharacterized protein</fullName>
    </submittedName>
</protein>
<comment type="caution">
    <text evidence="1">The sequence shown here is derived from an EMBL/GenBank/DDBJ whole genome shotgun (WGS) entry which is preliminary data.</text>
</comment>
<organism evidence="1 2">
    <name type="scientific">Phytophthora nicotianae P1569</name>
    <dbReference type="NCBI Taxonomy" id="1317065"/>
    <lineage>
        <taxon>Eukaryota</taxon>
        <taxon>Sar</taxon>
        <taxon>Stramenopiles</taxon>
        <taxon>Oomycota</taxon>
        <taxon>Peronosporomycetes</taxon>
        <taxon>Peronosporales</taxon>
        <taxon>Peronosporaceae</taxon>
        <taxon>Phytophthora</taxon>
    </lineage>
</organism>